<proteinExistence type="predicted"/>
<dbReference type="InterPro" id="IPR011335">
    <property type="entry name" value="Restrct_endonuc-II-like"/>
</dbReference>
<accession>A0A4S2DET4</accession>
<gene>
    <name evidence="1" type="ORF">E5344_01445</name>
</gene>
<reference evidence="1 2" key="1">
    <citation type="submission" date="2019-04" db="EMBL/GenBank/DDBJ databases">
        <title>Microbes associate with the intestines of laboratory mice.</title>
        <authorList>
            <person name="Navarre W."/>
            <person name="Wong E."/>
            <person name="Huang K."/>
            <person name="Tropini C."/>
            <person name="Ng K."/>
            <person name="Yu B."/>
        </authorList>
    </citation>
    <scope>NUCLEOTIDE SEQUENCE [LARGE SCALE GENOMIC DNA]</scope>
    <source>
        <strain evidence="1 2">NM46_B2-13</strain>
    </source>
</reference>
<organism evidence="1 2">
    <name type="scientific">Microbacterium laevaniformans</name>
    <dbReference type="NCBI Taxonomy" id="36807"/>
    <lineage>
        <taxon>Bacteria</taxon>
        <taxon>Bacillati</taxon>
        <taxon>Actinomycetota</taxon>
        <taxon>Actinomycetes</taxon>
        <taxon>Micrococcales</taxon>
        <taxon>Microbacteriaceae</taxon>
        <taxon>Microbacterium</taxon>
    </lineage>
</organism>
<dbReference type="OrthoDB" id="2594539at2"/>
<evidence type="ECO:0008006" key="3">
    <source>
        <dbReference type="Google" id="ProtNLM"/>
    </source>
</evidence>
<dbReference type="Gene3D" id="3.40.960.10">
    <property type="entry name" value="VSR Endonuclease"/>
    <property type="match status" value="1"/>
</dbReference>
<evidence type="ECO:0000313" key="1">
    <source>
        <dbReference type="EMBL" id="TGY39293.1"/>
    </source>
</evidence>
<name>A0A4S2DET4_9MICO</name>
<sequence>MLRSSADRLVLPRDVPTTVLRRAHLRAAGVTSRQITDAVRDGQLLRLRRDRYLPRDTDPQVCAAVHWGGRLDCVSLLRLLGVFVREHAGLHIQLAPDASRTPRPGESTQIVRHWRPSSGAADDVLVPVREALCAAVRCQRPRDAIATLDSAWHLGAVDDDGLADVFAHLPRRYRSLRPLLDRRAEAGTETLVRLMLRNLGRHVELQVRLDGVGRVDLLVDGWLVIECDSLSHHGTWEDHKRDRRRDAAAVGLGFTTLRLLAEDILFRPERVIEVLRRAVSRGPRATPQTVRVHDSGER</sequence>
<dbReference type="Proteomes" id="UP000309893">
    <property type="component" value="Unassembled WGS sequence"/>
</dbReference>
<dbReference type="SUPFAM" id="SSF52980">
    <property type="entry name" value="Restriction endonuclease-like"/>
    <property type="match status" value="1"/>
</dbReference>
<evidence type="ECO:0000313" key="2">
    <source>
        <dbReference type="Proteomes" id="UP000309893"/>
    </source>
</evidence>
<comment type="caution">
    <text evidence="1">The sequence shown here is derived from an EMBL/GenBank/DDBJ whole genome shotgun (WGS) entry which is preliminary data.</text>
</comment>
<dbReference type="RefSeq" id="WP_135948457.1">
    <property type="nucleotide sequence ID" value="NZ_SRYO01000001.1"/>
</dbReference>
<dbReference type="EMBL" id="SRYO01000001">
    <property type="protein sequence ID" value="TGY39293.1"/>
    <property type="molecule type" value="Genomic_DNA"/>
</dbReference>
<protein>
    <recommendedName>
        <fullName evidence="3">DUF559 domain-containing protein</fullName>
    </recommendedName>
</protein>
<dbReference type="AlphaFoldDB" id="A0A4S2DET4"/>